<accession>F0S5K5</accession>
<feature type="transmembrane region" description="Helical" evidence="8">
    <location>
        <begin position="233"/>
        <end position="260"/>
    </location>
</feature>
<dbReference type="InterPro" id="IPR002549">
    <property type="entry name" value="AI-2E-like"/>
</dbReference>
<keyword evidence="6 8" id="KW-1133">Transmembrane helix</keyword>
<dbReference type="GO" id="GO:0055085">
    <property type="term" value="P:transmembrane transport"/>
    <property type="evidence" value="ECO:0007669"/>
    <property type="project" value="TreeGrafter"/>
</dbReference>
<comment type="subcellular location">
    <subcellularLocation>
        <location evidence="1">Cell membrane</location>
        <topology evidence="1">Multi-pass membrane protein</topology>
    </subcellularLocation>
</comment>
<feature type="transmembrane region" description="Helical" evidence="8">
    <location>
        <begin position="205"/>
        <end position="227"/>
    </location>
</feature>
<keyword evidence="7 8" id="KW-0472">Membrane</keyword>
<dbReference type="EMBL" id="CP002545">
    <property type="protein sequence ID" value="ADY54179.1"/>
    <property type="molecule type" value="Genomic_DNA"/>
</dbReference>
<comment type="similarity">
    <text evidence="2">Belongs to the autoinducer-2 exporter (AI-2E) (TC 2.A.86) family.</text>
</comment>
<dbReference type="Proteomes" id="UP000000310">
    <property type="component" value="Chromosome"/>
</dbReference>
<feature type="transmembrane region" description="Helical" evidence="8">
    <location>
        <begin position="272"/>
        <end position="294"/>
    </location>
</feature>
<reference evidence="9 10" key="1">
    <citation type="journal article" date="2011" name="Stand. Genomic Sci.">
        <title>Complete genome sequence of the gliding, heparinolytic Pedobacter saltans type strain (113).</title>
        <authorList>
            <person name="Liolios K."/>
            <person name="Sikorski J."/>
            <person name="Lu M."/>
            <person name="Nolan M."/>
            <person name="Lapidus A."/>
            <person name="Lucas S."/>
            <person name="Hammon N."/>
            <person name="Deshpande S."/>
            <person name="Cheng J.F."/>
            <person name="Tapia R."/>
            <person name="Han C."/>
            <person name="Goodwin L."/>
            <person name="Pitluck S."/>
            <person name="Huntemann M."/>
            <person name="Ivanova N."/>
            <person name="Pagani I."/>
            <person name="Mavromatis K."/>
            <person name="Ovchinikova G."/>
            <person name="Pati A."/>
            <person name="Chen A."/>
            <person name="Palaniappan K."/>
            <person name="Land M."/>
            <person name="Hauser L."/>
            <person name="Brambilla E.M."/>
            <person name="Kotsyurbenko O."/>
            <person name="Rohde M."/>
            <person name="Tindall B.J."/>
            <person name="Abt B."/>
            <person name="Goker M."/>
            <person name="Detter J.C."/>
            <person name="Woyke T."/>
            <person name="Bristow J."/>
            <person name="Eisen J.A."/>
            <person name="Markowitz V."/>
            <person name="Hugenholtz P."/>
            <person name="Klenk H.P."/>
            <person name="Kyrpides N.C."/>
        </authorList>
    </citation>
    <scope>NUCLEOTIDE SEQUENCE [LARGE SCALE GENOMIC DNA]</scope>
    <source>
        <strain evidence="10">ATCC 51119 / DSM 12145 / JCM 21818 / LMG 10337 / NBRC 100064 / NCIMB 13643</strain>
    </source>
</reference>
<feature type="transmembrane region" description="Helical" evidence="8">
    <location>
        <begin position="142"/>
        <end position="171"/>
    </location>
</feature>
<dbReference type="Pfam" id="PF01594">
    <property type="entry name" value="AI-2E_transport"/>
    <property type="match status" value="1"/>
</dbReference>
<dbReference type="KEGG" id="psn:Pedsa_3650"/>
<feature type="transmembrane region" description="Helical" evidence="8">
    <location>
        <begin position="35"/>
        <end position="52"/>
    </location>
</feature>
<evidence type="ECO:0000313" key="9">
    <source>
        <dbReference type="EMBL" id="ADY54179.1"/>
    </source>
</evidence>
<keyword evidence="5 8" id="KW-0812">Transmembrane</keyword>
<evidence type="ECO:0000256" key="7">
    <source>
        <dbReference type="ARBA" id="ARBA00023136"/>
    </source>
</evidence>
<feature type="transmembrane region" description="Helical" evidence="8">
    <location>
        <begin position="314"/>
        <end position="335"/>
    </location>
</feature>
<dbReference type="OrthoDB" id="9793390at2"/>
<evidence type="ECO:0000256" key="3">
    <source>
        <dbReference type="ARBA" id="ARBA00022448"/>
    </source>
</evidence>
<evidence type="ECO:0000256" key="5">
    <source>
        <dbReference type="ARBA" id="ARBA00022692"/>
    </source>
</evidence>
<keyword evidence="10" id="KW-1185">Reference proteome</keyword>
<dbReference type="PANTHER" id="PTHR21716">
    <property type="entry name" value="TRANSMEMBRANE PROTEIN"/>
    <property type="match status" value="1"/>
</dbReference>
<evidence type="ECO:0008006" key="11">
    <source>
        <dbReference type="Google" id="ProtNLM"/>
    </source>
</evidence>
<dbReference type="GO" id="GO:0005886">
    <property type="term" value="C:plasma membrane"/>
    <property type="evidence" value="ECO:0007669"/>
    <property type="project" value="UniProtKB-SubCell"/>
</dbReference>
<keyword evidence="3" id="KW-0813">Transport</keyword>
<evidence type="ECO:0000256" key="8">
    <source>
        <dbReference type="SAM" id="Phobius"/>
    </source>
</evidence>
<gene>
    <name evidence="9" type="ordered locus">Pedsa_3650</name>
</gene>
<evidence type="ECO:0000256" key="1">
    <source>
        <dbReference type="ARBA" id="ARBA00004651"/>
    </source>
</evidence>
<organism evidence="9 10">
    <name type="scientific">Pseudopedobacter saltans (strain ATCC 51119 / DSM 12145 / JCM 21818 / CCUG 39354 / LMG 10337 / NBRC 100064 / NCIMB 13643)</name>
    <name type="common">Pedobacter saltans</name>
    <dbReference type="NCBI Taxonomy" id="762903"/>
    <lineage>
        <taxon>Bacteria</taxon>
        <taxon>Pseudomonadati</taxon>
        <taxon>Bacteroidota</taxon>
        <taxon>Sphingobacteriia</taxon>
        <taxon>Sphingobacteriales</taxon>
        <taxon>Sphingobacteriaceae</taxon>
        <taxon>Pseudopedobacter</taxon>
    </lineage>
</organism>
<dbReference type="STRING" id="762903.Pedsa_3650"/>
<reference evidence="10" key="2">
    <citation type="submission" date="2011-02" db="EMBL/GenBank/DDBJ databases">
        <title>The complete genome of Pedobacter saltans DSM 12145.</title>
        <authorList>
            <consortium name="US DOE Joint Genome Institute (JGI-PGF)"/>
            <person name="Lucas S."/>
            <person name="Copeland A."/>
            <person name="Lapidus A."/>
            <person name="Bruce D."/>
            <person name="Goodwin L."/>
            <person name="Pitluck S."/>
            <person name="Kyrpides N."/>
            <person name="Mavromatis K."/>
            <person name="Pagani I."/>
            <person name="Ivanova N."/>
            <person name="Ovchinnikova G."/>
            <person name="Lu M."/>
            <person name="Detter J.C."/>
            <person name="Han C."/>
            <person name="Land M."/>
            <person name="Hauser L."/>
            <person name="Markowitz V."/>
            <person name="Cheng J.-F."/>
            <person name="Hugenholtz P."/>
            <person name="Woyke T."/>
            <person name="Wu D."/>
            <person name="Tindall B."/>
            <person name="Pomrenke H.G."/>
            <person name="Brambilla E."/>
            <person name="Klenk H.-P."/>
            <person name="Eisen J.A."/>
        </authorList>
    </citation>
    <scope>NUCLEOTIDE SEQUENCE [LARGE SCALE GENOMIC DNA]</scope>
    <source>
        <strain evidence="10">ATCC 51119 / DSM 12145 / JCM 21818 / LMG 10337 / NBRC 100064 / NCIMB 13643</strain>
    </source>
</reference>
<name>F0S5K5_PSESL</name>
<evidence type="ECO:0000313" key="10">
    <source>
        <dbReference type="Proteomes" id="UP000000310"/>
    </source>
</evidence>
<feature type="transmembrane region" description="Helical" evidence="8">
    <location>
        <begin position="12"/>
        <end position="29"/>
    </location>
</feature>
<feature type="transmembrane region" description="Helical" evidence="8">
    <location>
        <begin position="64"/>
        <end position="85"/>
    </location>
</feature>
<proteinExistence type="inferred from homology"/>
<evidence type="ECO:0000256" key="4">
    <source>
        <dbReference type="ARBA" id="ARBA00022475"/>
    </source>
</evidence>
<dbReference type="eggNOG" id="COG0628">
    <property type="taxonomic scope" value="Bacteria"/>
</dbReference>
<evidence type="ECO:0000256" key="6">
    <source>
        <dbReference type="ARBA" id="ARBA00022989"/>
    </source>
</evidence>
<protein>
    <recommendedName>
        <fullName evidence="11">AI-2E family transporter</fullName>
    </recommendedName>
</protein>
<evidence type="ECO:0000256" key="2">
    <source>
        <dbReference type="ARBA" id="ARBA00009773"/>
    </source>
</evidence>
<dbReference type="HOGENOM" id="CLU_031275_0_2_10"/>
<dbReference type="PANTHER" id="PTHR21716:SF53">
    <property type="entry name" value="PERMEASE PERM-RELATED"/>
    <property type="match status" value="1"/>
</dbReference>
<dbReference type="AlphaFoldDB" id="F0S5K5"/>
<keyword evidence="4" id="KW-1003">Cell membrane</keyword>
<sequence length="354" mass="39705">MDTSMKQPPFYQKLAMVLVALIALVYIAVLGKEVLSPLIFSFLFAILLYPLCRFFEKRCKLPRGLASILSVIVFLGIILGIFYLLGTQFRSLSEDWPQFKEQVIYAIDSSQDWVAKTFNIDRSHQLNYLTDAAKKLLSSSTVVIGATVLSISSILLFLVFTFIYTFFILLYRTLIVDFLTAVFKEKHLNIVHEVLEQVQYIIRKYLIGLMIQIVIVSTITCLVLWLIGIKYAFLLGLLTGIINIIPYIGIFTAMLLSALITFATTATFSKALIVIVALIGIHALDSNILLPTVVGSKVKINAFVTVLGVFIGEMIWGIPGMFLSIPIIAVMKIVFDRVDELKPWGMLLGEETKK</sequence>